<feature type="transmembrane region" description="Helical" evidence="1">
    <location>
        <begin position="21"/>
        <end position="42"/>
    </location>
</feature>
<evidence type="ECO:0000313" key="3">
    <source>
        <dbReference type="Proteomes" id="UP000000925"/>
    </source>
</evidence>
<dbReference type="AlphaFoldDB" id="D5ER63"/>
<gene>
    <name evidence="2" type="ordered locus">Caka_2894</name>
</gene>
<keyword evidence="1" id="KW-0812">Transmembrane</keyword>
<keyword evidence="1" id="KW-1133">Transmembrane helix</keyword>
<reference evidence="2 3" key="1">
    <citation type="journal article" date="2010" name="Stand. Genomic Sci.">
        <title>Complete genome sequence of Coraliomargarita akajimensis type strain (04OKA010-24).</title>
        <authorList>
            <person name="Mavromatis K."/>
            <person name="Abt B."/>
            <person name="Brambilla E."/>
            <person name="Lapidus A."/>
            <person name="Copeland A."/>
            <person name="Deshpande S."/>
            <person name="Nolan M."/>
            <person name="Lucas S."/>
            <person name="Tice H."/>
            <person name="Cheng J.F."/>
            <person name="Han C."/>
            <person name="Detter J.C."/>
            <person name="Woyke T."/>
            <person name="Goodwin L."/>
            <person name="Pitluck S."/>
            <person name="Held B."/>
            <person name="Brettin T."/>
            <person name="Tapia R."/>
            <person name="Ivanova N."/>
            <person name="Mikhailova N."/>
            <person name="Pati A."/>
            <person name="Liolios K."/>
            <person name="Chen A."/>
            <person name="Palaniappan K."/>
            <person name="Land M."/>
            <person name="Hauser L."/>
            <person name="Chang Y.J."/>
            <person name="Jeffries C.D."/>
            <person name="Rohde M."/>
            <person name="Goker M."/>
            <person name="Bristow J."/>
            <person name="Eisen J.A."/>
            <person name="Markowitz V."/>
            <person name="Hugenholtz P."/>
            <person name="Klenk H.P."/>
            <person name="Kyrpides N.C."/>
        </authorList>
    </citation>
    <scope>NUCLEOTIDE SEQUENCE [LARGE SCALE GENOMIC DNA]</scope>
    <source>
        <strain evidence="3">DSM 45221 / IAM 15411 / JCM 23193 / KCTC 12865</strain>
    </source>
</reference>
<organism evidence="2 3">
    <name type="scientific">Coraliomargarita akajimensis (strain DSM 45221 / IAM 15411 / JCM 23193 / KCTC 12865 / 04OKA010-24)</name>
    <dbReference type="NCBI Taxonomy" id="583355"/>
    <lineage>
        <taxon>Bacteria</taxon>
        <taxon>Pseudomonadati</taxon>
        <taxon>Verrucomicrobiota</taxon>
        <taxon>Opitutia</taxon>
        <taxon>Puniceicoccales</taxon>
        <taxon>Coraliomargaritaceae</taxon>
        <taxon>Coraliomargarita</taxon>
    </lineage>
</organism>
<keyword evidence="3" id="KW-1185">Reference proteome</keyword>
<accession>D5ER63</accession>
<dbReference type="Proteomes" id="UP000000925">
    <property type="component" value="Chromosome"/>
</dbReference>
<sequence>MKSDKYAYLQRGKRRERIFTAGLRIFCAVISALLIFAFIYFFSNGGINEIRENKDFREYALKIGIGLL</sequence>
<keyword evidence="1" id="KW-0472">Membrane</keyword>
<evidence type="ECO:0000256" key="1">
    <source>
        <dbReference type="SAM" id="Phobius"/>
    </source>
</evidence>
<dbReference type="EMBL" id="CP001998">
    <property type="protein sequence ID" value="ADE55907.1"/>
    <property type="molecule type" value="Genomic_DNA"/>
</dbReference>
<dbReference type="HOGENOM" id="CLU_2786776_0_0_0"/>
<proteinExistence type="predicted"/>
<evidence type="ECO:0000313" key="2">
    <source>
        <dbReference type="EMBL" id="ADE55907.1"/>
    </source>
</evidence>
<name>D5ER63_CORAD</name>
<protein>
    <submittedName>
        <fullName evidence="2">Uncharacterized protein</fullName>
    </submittedName>
</protein>
<dbReference type="KEGG" id="caa:Caka_2894"/>